<accession>A0A4Y7T3S2</accession>
<gene>
    <name evidence="4" type="ORF">FA13DRAFT_1735499</name>
</gene>
<organism evidence="4 5">
    <name type="scientific">Coprinellus micaceus</name>
    <name type="common">Glistening ink-cap mushroom</name>
    <name type="synonym">Coprinus micaceus</name>
    <dbReference type="NCBI Taxonomy" id="71717"/>
    <lineage>
        <taxon>Eukaryota</taxon>
        <taxon>Fungi</taxon>
        <taxon>Dikarya</taxon>
        <taxon>Basidiomycota</taxon>
        <taxon>Agaricomycotina</taxon>
        <taxon>Agaricomycetes</taxon>
        <taxon>Agaricomycetidae</taxon>
        <taxon>Agaricales</taxon>
        <taxon>Agaricineae</taxon>
        <taxon>Psathyrellaceae</taxon>
        <taxon>Coprinellus</taxon>
    </lineage>
</organism>
<dbReference type="OrthoDB" id="3269932at2759"/>
<dbReference type="InterPro" id="IPR027417">
    <property type="entry name" value="P-loop_NTPase"/>
</dbReference>
<dbReference type="PANTHER" id="PTHR10039:SF17">
    <property type="entry name" value="FUNGAL STAND N-TERMINAL GOODBYE DOMAIN-CONTAINING PROTEIN-RELATED"/>
    <property type="match status" value="1"/>
</dbReference>
<dbReference type="STRING" id="71717.A0A4Y7T3S2"/>
<dbReference type="Proteomes" id="UP000298030">
    <property type="component" value="Unassembled WGS sequence"/>
</dbReference>
<dbReference type="AlphaFoldDB" id="A0A4Y7T3S2"/>
<comment type="caution">
    <text evidence="4">The sequence shown here is derived from an EMBL/GenBank/DDBJ whole genome shotgun (WGS) entry which is preliminary data.</text>
</comment>
<proteinExistence type="predicted"/>
<evidence type="ECO:0000256" key="2">
    <source>
        <dbReference type="SAM" id="MobiDB-lite"/>
    </source>
</evidence>
<dbReference type="SUPFAM" id="SSF52540">
    <property type="entry name" value="P-loop containing nucleoside triphosphate hydrolases"/>
    <property type="match status" value="1"/>
</dbReference>
<sequence length="603" mass="66614">MKRARYMDVPSMEGDDDEGPRQGDPALYKPKSTTATHNHYYNAPVNNIGQAVNANLGTNNGSIHQVGHAPPSSPPAQVLPIGLFTLLHPILDASHTRNLKASPPNSRCFPRTREKVIAMVLSWARAIPGQDEAHIMWIYGYAGCGKSAISQAVAEQLSDEGGLAASFFFFKGSGDRGGITNFSNTIAYQLSVNFPSTADTIERVAKANPGLLTTSTSSFTHQFRELVCKPILSMPRTMHGTVITVVLDGVDECGDREEIAGLIESLIAFFDKYPRIPLRFVIASRVEGHLHQQLMSSNQVELLDLVRHTSDTDIRTALEVSIAREMRGRVMASDQTWPSEWEKLSLVKHIGGSYIFMVTILKLLFAPSTTDGLTPMERLPKILQTRPNFDQLYKDILVPCIHFPSFLDIVSTIALALQPISIAQIAALLGIRNHNVTNVLVQLHAILQVPGDDHTPVTVWHTSLRDFLCSFERSGPIFASPVHHQRLAHGAIRIAASKSHSQDPSSEYAREFGLKHLIIFLRTFESTAASFDTLLQGIMPFLVKATFKDRQTALEIACREEEWKLVNALVNGNADVNVRFRGASALTGDSAIQTWLGFWDDFM</sequence>
<name>A0A4Y7T3S2_COPMI</name>
<protein>
    <recommendedName>
        <fullName evidence="3">Nephrocystin 3-like N-terminal domain-containing protein</fullName>
    </recommendedName>
</protein>
<dbReference type="InterPro" id="IPR056884">
    <property type="entry name" value="NPHP3-like_N"/>
</dbReference>
<keyword evidence="1" id="KW-0677">Repeat</keyword>
<reference evidence="4 5" key="1">
    <citation type="journal article" date="2019" name="Nat. Ecol. Evol.">
        <title>Megaphylogeny resolves global patterns of mushroom evolution.</title>
        <authorList>
            <person name="Varga T."/>
            <person name="Krizsan K."/>
            <person name="Foldi C."/>
            <person name="Dima B."/>
            <person name="Sanchez-Garcia M."/>
            <person name="Sanchez-Ramirez S."/>
            <person name="Szollosi G.J."/>
            <person name="Szarkandi J.G."/>
            <person name="Papp V."/>
            <person name="Albert L."/>
            <person name="Andreopoulos W."/>
            <person name="Angelini C."/>
            <person name="Antonin V."/>
            <person name="Barry K.W."/>
            <person name="Bougher N.L."/>
            <person name="Buchanan P."/>
            <person name="Buyck B."/>
            <person name="Bense V."/>
            <person name="Catcheside P."/>
            <person name="Chovatia M."/>
            <person name="Cooper J."/>
            <person name="Damon W."/>
            <person name="Desjardin D."/>
            <person name="Finy P."/>
            <person name="Geml J."/>
            <person name="Haridas S."/>
            <person name="Hughes K."/>
            <person name="Justo A."/>
            <person name="Karasinski D."/>
            <person name="Kautmanova I."/>
            <person name="Kiss B."/>
            <person name="Kocsube S."/>
            <person name="Kotiranta H."/>
            <person name="LaButti K.M."/>
            <person name="Lechner B.E."/>
            <person name="Liimatainen K."/>
            <person name="Lipzen A."/>
            <person name="Lukacs Z."/>
            <person name="Mihaltcheva S."/>
            <person name="Morgado L.N."/>
            <person name="Niskanen T."/>
            <person name="Noordeloos M.E."/>
            <person name="Ohm R.A."/>
            <person name="Ortiz-Santana B."/>
            <person name="Ovrebo C."/>
            <person name="Racz N."/>
            <person name="Riley R."/>
            <person name="Savchenko A."/>
            <person name="Shiryaev A."/>
            <person name="Soop K."/>
            <person name="Spirin V."/>
            <person name="Szebenyi C."/>
            <person name="Tomsovsky M."/>
            <person name="Tulloss R.E."/>
            <person name="Uehling J."/>
            <person name="Grigoriev I.V."/>
            <person name="Vagvolgyi C."/>
            <person name="Papp T."/>
            <person name="Martin F.M."/>
            <person name="Miettinen O."/>
            <person name="Hibbett D.S."/>
            <person name="Nagy L.G."/>
        </authorList>
    </citation>
    <scope>NUCLEOTIDE SEQUENCE [LARGE SCALE GENOMIC DNA]</scope>
    <source>
        <strain evidence="4 5">FP101781</strain>
    </source>
</reference>
<evidence type="ECO:0000259" key="3">
    <source>
        <dbReference type="Pfam" id="PF24883"/>
    </source>
</evidence>
<dbReference type="PANTHER" id="PTHR10039">
    <property type="entry name" value="AMELOGENIN"/>
    <property type="match status" value="1"/>
</dbReference>
<keyword evidence="5" id="KW-1185">Reference proteome</keyword>
<feature type="domain" description="Nephrocystin 3-like N-terminal" evidence="3">
    <location>
        <begin position="130"/>
        <end position="285"/>
    </location>
</feature>
<dbReference type="Pfam" id="PF24883">
    <property type="entry name" value="NPHP3_N"/>
    <property type="match status" value="1"/>
</dbReference>
<evidence type="ECO:0000313" key="5">
    <source>
        <dbReference type="Proteomes" id="UP000298030"/>
    </source>
</evidence>
<dbReference type="Gene3D" id="3.40.50.300">
    <property type="entry name" value="P-loop containing nucleotide triphosphate hydrolases"/>
    <property type="match status" value="1"/>
</dbReference>
<evidence type="ECO:0000256" key="1">
    <source>
        <dbReference type="ARBA" id="ARBA00022737"/>
    </source>
</evidence>
<dbReference type="EMBL" id="QPFP01000031">
    <property type="protein sequence ID" value="TEB28661.1"/>
    <property type="molecule type" value="Genomic_DNA"/>
</dbReference>
<evidence type="ECO:0000313" key="4">
    <source>
        <dbReference type="EMBL" id="TEB28661.1"/>
    </source>
</evidence>
<feature type="region of interest" description="Disordered" evidence="2">
    <location>
        <begin position="1"/>
        <end position="27"/>
    </location>
</feature>